<name>A0AAJ7U9A8_PETMA</name>
<keyword evidence="2 6" id="KW-0689">Ribosomal protein</keyword>
<evidence type="ECO:0000256" key="2">
    <source>
        <dbReference type="ARBA" id="ARBA00022980"/>
    </source>
</evidence>
<gene>
    <name evidence="8" type="primary">MRPL17</name>
</gene>
<evidence type="ECO:0000256" key="6">
    <source>
        <dbReference type="RuleBase" id="RU000660"/>
    </source>
</evidence>
<reference evidence="8" key="1">
    <citation type="submission" date="2025-08" db="UniProtKB">
        <authorList>
            <consortium name="RefSeq"/>
        </authorList>
    </citation>
    <scope>IDENTIFICATION</scope>
    <source>
        <tissue evidence="8">Sperm</tissue>
    </source>
</reference>
<dbReference type="PANTHER" id="PTHR14413">
    <property type="entry name" value="RIBOSOMAL PROTEIN L17"/>
    <property type="match status" value="1"/>
</dbReference>
<dbReference type="RefSeq" id="XP_032832032.1">
    <property type="nucleotide sequence ID" value="XM_032976141.1"/>
</dbReference>
<dbReference type="SUPFAM" id="SSF64263">
    <property type="entry name" value="Prokaryotic ribosomal protein L17"/>
    <property type="match status" value="1"/>
</dbReference>
<evidence type="ECO:0000313" key="8">
    <source>
        <dbReference type="RefSeq" id="XP_032832032.1"/>
    </source>
</evidence>
<dbReference type="AlphaFoldDB" id="A0AAJ7U9A8"/>
<dbReference type="CTD" id="63875"/>
<evidence type="ECO:0000256" key="3">
    <source>
        <dbReference type="ARBA" id="ARBA00023274"/>
    </source>
</evidence>
<proteinExistence type="inferred from homology"/>
<evidence type="ECO:0000256" key="1">
    <source>
        <dbReference type="ARBA" id="ARBA00008777"/>
    </source>
</evidence>
<accession>A0AAJ7U9A8</accession>
<dbReference type="InterPro" id="IPR000456">
    <property type="entry name" value="Ribosomal_bL17"/>
</dbReference>
<evidence type="ECO:0000313" key="7">
    <source>
        <dbReference type="Proteomes" id="UP001318040"/>
    </source>
</evidence>
<dbReference type="Pfam" id="PF01196">
    <property type="entry name" value="Ribosomal_L17"/>
    <property type="match status" value="1"/>
</dbReference>
<dbReference type="PANTHER" id="PTHR14413:SF16">
    <property type="entry name" value="LARGE RIBOSOMAL SUBUNIT PROTEIN BL17M"/>
    <property type="match status" value="1"/>
</dbReference>
<comment type="similarity">
    <text evidence="1 6">Belongs to the bacterial ribosomal protein bL17 family.</text>
</comment>
<dbReference type="Gene3D" id="3.90.1030.10">
    <property type="entry name" value="Ribosomal protein L17"/>
    <property type="match status" value="1"/>
</dbReference>
<organism evidence="7 8">
    <name type="scientific">Petromyzon marinus</name>
    <name type="common">Sea lamprey</name>
    <dbReference type="NCBI Taxonomy" id="7757"/>
    <lineage>
        <taxon>Eukaryota</taxon>
        <taxon>Metazoa</taxon>
        <taxon>Chordata</taxon>
        <taxon>Craniata</taxon>
        <taxon>Vertebrata</taxon>
        <taxon>Cyclostomata</taxon>
        <taxon>Hyperoartia</taxon>
        <taxon>Petromyzontiformes</taxon>
        <taxon>Petromyzontidae</taxon>
        <taxon>Petromyzon</taxon>
    </lineage>
</organism>
<dbReference type="NCBIfam" id="TIGR00059">
    <property type="entry name" value="L17"/>
    <property type="match status" value="1"/>
</dbReference>
<evidence type="ECO:0000256" key="5">
    <source>
        <dbReference type="ARBA" id="ARBA00035413"/>
    </source>
</evidence>
<dbReference type="Proteomes" id="UP001318040">
    <property type="component" value="Chromosome 58"/>
</dbReference>
<dbReference type="GO" id="GO:0005762">
    <property type="term" value="C:mitochondrial large ribosomal subunit"/>
    <property type="evidence" value="ECO:0007669"/>
    <property type="project" value="TreeGrafter"/>
</dbReference>
<dbReference type="FunFam" id="3.90.1030.10:FF:000009">
    <property type="entry name" value="39S ribosomal protein L17, mitochondrial"/>
    <property type="match status" value="1"/>
</dbReference>
<dbReference type="KEGG" id="pmrn:116955131"/>
<keyword evidence="7" id="KW-1185">Reference proteome</keyword>
<keyword evidence="3 6" id="KW-0687">Ribonucleoprotein</keyword>
<protein>
    <recommendedName>
        <fullName evidence="4">Large ribosomal subunit protein bL17m</fullName>
    </recommendedName>
    <alternativeName>
        <fullName evidence="5">39S ribosomal protein L17, mitochondrial</fullName>
    </alternativeName>
</protein>
<dbReference type="InterPro" id="IPR036373">
    <property type="entry name" value="Ribosomal_bL17_sf"/>
</dbReference>
<evidence type="ECO:0000256" key="4">
    <source>
        <dbReference type="ARBA" id="ARBA00035290"/>
    </source>
</evidence>
<dbReference type="GO" id="GO:0006412">
    <property type="term" value="P:translation"/>
    <property type="evidence" value="ECO:0007669"/>
    <property type="project" value="InterPro"/>
</dbReference>
<dbReference type="GO" id="GO:0003735">
    <property type="term" value="F:structural constituent of ribosome"/>
    <property type="evidence" value="ECO:0007669"/>
    <property type="project" value="InterPro"/>
</dbReference>
<sequence length="180" mass="20041">MRLTQLLLMRHGRARRQLGREPGARLDLLRLLVTGLVRHERVQTTGARAREAATYAEKLIDYAKRGDGDETAMKIASFWLTEKDLVPKLFKVLAPRFRSVEGGYVTVHQIPNRTNTDRAQMAVMELAGNPYPPLVTRRRDPESTLLNVLLRGYRLELAREKAAATSSSSSAAATTATSSP</sequence>